<dbReference type="AlphaFoldDB" id="A0A974C8U3"/>
<protein>
    <recommendedName>
        <fullName evidence="5">Protein FAM98B</fullName>
    </recommendedName>
</protein>
<dbReference type="OMA" id="QQWISGS"/>
<accession>A0A974C8U3</accession>
<dbReference type="PANTHER" id="PTHR31353">
    <property type="entry name" value="FAM98"/>
    <property type="match status" value="1"/>
</dbReference>
<evidence type="ECO:0008006" key="5">
    <source>
        <dbReference type="Google" id="ProtNLM"/>
    </source>
</evidence>
<evidence type="ECO:0000313" key="4">
    <source>
        <dbReference type="Proteomes" id="UP000694892"/>
    </source>
</evidence>
<feature type="compositionally biased region" description="Gly residues" evidence="2">
    <location>
        <begin position="318"/>
        <end position="341"/>
    </location>
</feature>
<dbReference type="Pfam" id="PF10239">
    <property type="entry name" value="DUF2465"/>
    <property type="match status" value="1"/>
</dbReference>
<reference evidence="4" key="1">
    <citation type="journal article" date="2016" name="Nature">
        <title>Genome evolution in the allotetraploid frog Xenopus laevis.</title>
        <authorList>
            <person name="Session A.M."/>
            <person name="Uno Y."/>
            <person name="Kwon T."/>
            <person name="Chapman J.A."/>
            <person name="Toyoda A."/>
            <person name="Takahashi S."/>
            <person name="Fukui A."/>
            <person name="Hikosaka A."/>
            <person name="Suzuki A."/>
            <person name="Kondo M."/>
            <person name="van Heeringen S.J."/>
            <person name="Quigley I."/>
            <person name="Heinz S."/>
            <person name="Ogino H."/>
            <person name="Ochi H."/>
            <person name="Hellsten U."/>
            <person name="Lyons J.B."/>
            <person name="Simakov O."/>
            <person name="Putnam N."/>
            <person name="Stites J."/>
            <person name="Kuroki Y."/>
            <person name="Tanaka T."/>
            <person name="Michiue T."/>
            <person name="Watanabe M."/>
            <person name="Bogdanovic O."/>
            <person name="Lister R."/>
            <person name="Georgiou G."/>
            <person name="Paranjpe S.S."/>
            <person name="van Kruijsbergen I."/>
            <person name="Shu S."/>
            <person name="Carlson J."/>
            <person name="Kinoshita T."/>
            <person name="Ohta Y."/>
            <person name="Mawaribuchi S."/>
            <person name="Jenkins J."/>
            <person name="Grimwood J."/>
            <person name="Schmutz J."/>
            <person name="Mitros T."/>
            <person name="Mozaffari S.V."/>
            <person name="Suzuki Y."/>
            <person name="Haramoto Y."/>
            <person name="Yamamoto T.S."/>
            <person name="Takagi C."/>
            <person name="Heald R."/>
            <person name="Miller K."/>
            <person name="Haudenschild C."/>
            <person name="Kitzman J."/>
            <person name="Nakayama T."/>
            <person name="Izutsu Y."/>
            <person name="Robert J."/>
            <person name="Fortriede J."/>
            <person name="Burns K."/>
            <person name="Lotay V."/>
            <person name="Karimi K."/>
            <person name="Yasuoka Y."/>
            <person name="Dichmann D.S."/>
            <person name="Flajnik M.F."/>
            <person name="Houston D.W."/>
            <person name="Shendure J."/>
            <person name="DuPasquier L."/>
            <person name="Vize P.D."/>
            <person name="Zorn A.M."/>
            <person name="Ito M."/>
            <person name="Marcotte E.M."/>
            <person name="Wallingford J.B."/>
            <person name="Ito Y."/>
            <person name="Asashima M."/>
            <person name="Ueno N."/>
            <person name="Matsuda Y."/>
            <person name="Veenstra G.J."/>
            <person name="Fujiyama A."/>
            <person name="Harland R.M."/>
            <person name="Taira M."/>
            <person name="Rokhsar D.S."/>
        </authorList>
    </citation>
    <scope>NUCLEOTIDE SEQUENCE [LARGE SCALE GENOMIC DNA]</scope>
    <source>
        <strain evidence="4">J</strain>
    </source>
</reference>
<dbReference type="EMBL" id="CM004480">
    <property type="protein sequence ID" value="OCT68698.1"/>
    <property type="molecule type" value="Genomic_DNA"/>
</dbReference>
<dbReference type="GO" id="GO:0072669">
    <property type="term" value="C:tRNA-splicing ligase complex"/>
    <property type="evidence" value="ECO:0007669"/>
    <property type="project" value="TreeGrafter"/>
</dbReference>
<dbReference type="Proteomes" id="UP000694892">
    <property type="component" value="Chromosome 8L"/>
</dbReference>
<feature type="compositionally biased region" description="Low complexity" evidence="2">
    <location>
        <begin position="357"/>
        <end position="370"/>
    </location>
</feature>
<feature type="region of interest" description="Disordered" evidence="2">
    <location>
        <begin position="290"/>
        <end position="379"/>
    </location>
</feature>
<evidence type="ECO:0000256" key="2">
    <source>
        <dbReference type="SAM" id="MobiDB-lite"/>
    </source>
</evidence>
<proteinExistence type="inferred from homology"/>
<name>A0A974C8U3_XENLA</name>
<dbReference type="PANTHER" id="PTHR31353:SF11">
    <property type="entry name" value="PROTEIN FAM98B"/>
    <property type="match status" value="1"/>
</dbReference>
<gene>
    <name evidence="3" type="ORF">XELAEV_18039986mg</name>
</gene>
<organism evidence="3 4">
    <name type="scientific">Xenopus laevis</name>
    <name type="common">African clawed frog</name>
    <dbReference type="NCBI Taxonomy" id="8355"/>
    <lineage>
        <taxon>Eukaryota</taxon>
        <taxon>Metazoa</taxon>
        <taxon>Chordata</taxon>
        <taxon>Craniata</taxon>
        <taxon>Vertebrata</taxon>
        <taxon>Euteleostomi</taxon>
        <taxon>Amphibia</taxon>
        <taxon>Batrachia</taxon>
        <taxon>Anura</taxon>
        <taxon>Pipoidea</taxon>
        <taxon>Pipidae</taxon>
        <taxon>Xenopodinae</taxon>
        <taxon>Xenopus</taxon>
        <taxon>Xenopus</taxon>
    </lineage>
</organism>
<evidence type="ECO:0000313" key="3">
    <source>
        <dbReference type="EMBL" id="OCT68698.1"/>
    </source>
</evidence>
<dbReference type="InterPro" id="IPR018797">
    <property type="entry name" value="FAM98"/>
</dbReference>
<comment type="similarity">
    <text evidence="1">Belongs to the FAM98 family.</text>
</comment>
<evidence type="ECO:0000256" key="1">
    <source>
        <dbReference type="ARBA" id="ARBA00007218"/>
    </source>
</evidence>
<sequence>MEADLLDTLEALGYQCPLLEEAVLNKALEAGLTSPDYFQVLCWLCSQIKLLGGLEESVSSLCDDFESVQLEVSGFLKELSCPYPTLVTGDIKERLKSREDCLTLLLFLATELQALQIIKKKKKSEEDPLDAAYKEVKTICSALRLPEKPSSDVLSMLKNVEAKIIEVLSQGDHSELNGRLLSAELNMEQLEPLEKINAALCKEYECRRRLLIKRLDVTVQSFGWSDRAKSKTDEIARVYQPIRYSLSAKSTISIAHLMAARKDLSRIIRTSSGQIREKTACAINKVLMGRVPDRGGRPSEINPPPPEMPPWQKRQDGGGKGGWRGGSGRGGGGFGRGGYNSGGRDFGRGGGGGYHSKGGYSNRSGYSDSYGGRGGQKWN</sequence>